<evidence type="ECO:0000256" key="1">
    <source>
        <dbReference type="SAM" id="Phobius"/>
    </source>
</evidence>
<feature type="transmembrane region" description="Helical" evidence="1">
    <location>
        <begin position="81"/>
        <end position="98"/>
    </location>
</feature>
<dbReference type="PANTHER" id="PTHR22911">
    <property type="entry name" value="ACYL-MALONYL CONDENSING ENZYME-RELATED"/>
    <property type="match status" value="1"/>
</dbReference>
<keyword evidence="3" id="KW-1185">Reference proteome</keyword>
<sequence length="351" mass="36833">MAPLSSARLRPEAEEVHAIAQPQARLSLVPLAPKAESTASRSLSKDRTLAGIGALLLSTLLFPIADMISKTLAVTYTGLEVAWMRYAVLVLAVAPIVLRTPSVLRAARPLLQVSRGLASAISTALALVGFMFLPVADSTAIAFCAPLIITGLAAWILKEHVGWQRWVAGGVGFAGILIVVQPGGGTFQAATLFPLLSSVFSALTVITTRLSRTERTETTIVISAFVGFLVLSGAALPGWKTPDLTGLGLGGIMGLLAATAMVLQIVAYRCAPASLLAPFSYAQIPLAIVIGWLVFGTVPSMTMMIGSAIVIGSGSAIALRESVTFARPRRRGWSSVRRDLENLDPAHRATA</sequence>
<gene>
    <name evidence="2" type="ORF">M8523_01795</name>
</gene>
<dbReference type="Proteomes" id="UP001165667">
    <property type="component" value="Unassembled WGS sequence"/>
</dbReference>
<feature type="transmembrane region" description="Helical" evidence="1">
    <location>
        <begin position="166"/>
        <end position="183"/>
    </location>
</feature>
<organism evidence="2 3">
    <name type="scientific">Lichenifustis flavocetrariae</name>
    <dbReference type="NCBI Taxonomy" id="2949735"/>
    <lineage>
        <taxon>Bacteria</taxon>
        <taxon>Pseudomonadati</taxon>
        <taxon>Pseudomonadota</taxon>
        <taxon>Alphaproteobacteria</taxon>
        <taxon>Hyphomicrobiales</taxon>
        <taxon>Lichenihabitantaceae</taxon>
        <taxon>Lichenifustis</taxon>
    </lineage>
</organism>
<feature type="transmembrane region" description="Helical" evidence="1">
    <location>
        <begin position="49"/>
        <end position="69"/>
    </location>
</feature>
<accession>A0AA41YSZ0</accession>
<feature type="transmembrane region" description="Helical" evidence="1">
    <location>
        <begin position="245"/>
        <end position="268"/>
    </location>
</feature>
<proteinExistence type="predicted"/>
<feature type="transmembrane region" description="Helical" evidence="1">
    <location>
        <begin position="275"/>
        <end position="295"/>
    </location>
</feature>
<protein>
    <submittedName>
        <fullName evidence="2">DMT family transporter</fullName>
    </submittedName>
</protein>
<evidence type="ECO:0000313" key="3">
    <source>
        <dbReference type="Proteomes" id="UP001165667"/>
    </source>
</evidence>
<keyword evidence="1" id="KW-0472">Membrane</keyword>
<dbReference type="EMBL" id="JAMOIM010000001">
    <property type="protein sequence ID" value="MCW6506750.1"/>
    <property type="molecule type" value="Genomic_DNA"/>
</dbReference>
<dbReference type="AlphaFoldDB" id="A0AA41YSZ0"/>
<comment type="caution">
    <text evidence="2">The sequence shown here is derived from an EMBL/GenBank/DDBJ whole genome shotgun (WGS) entry which is preliminary data.</text>
</comment>
<feature type="transmembrane region" description="Helical" evidence="1">
    <location>
        <begin position="220"/>
        <end position="239"/>
    </location>
</feature>
<keyword evidence="1" id="KW-0812">Transmembrane</keyword>
<feature type="transmembrane region" description="Helical" evidence="1">
    <location>
        <begin position="110"/>
        <end position="133"/>
    </location>
</feature>
<dbReference type="SUPFAM" id="SSF103481">
    <property type="entry name" value="Multidrug resistance efflux transporter EmrE"/>
    <property type="match status" value="2"/>
</dbReference>
<dbReference type="PANTHER" id="PTHR22911:SF103">
    <property type="entry name" value="BLR2811 PROTEIN"/>
    <property type="match status" value="1"/>
</dbReference>
<feature type="transmembrane region" description="Helical" evidence="1">
    <location>
        <begin position="139"/>
        <end position="157"/>
    </location>
</feature>
<name>A0AA41YSZ0_9HYPH</name>
<evidence type="ECO:0000313" key="2">
    <source>
        <dbReference type="EMBL" id="MCW6506750.1"/>
    </source>
</evidence>
<feature type="transmembrane region" description="Helical" evidence="1">
    <location>
        <begin position="301"/>
        <end position="319"/>
    </location>
</feature>
<dbReference type="GO" id="GO:0016020">
    <property type="term" value="C:membrane"/>
    <property type="evidence" value="ECO:0007669"/>
    <property type="project" value="TreeGrafter"/>
</dbReference>
<feature type="transmembrane region" description="Helical" evidence="1">
    <location>
        <begin position="189"/>
        <end position="208"/>
    </location>
</feature>
<keyword evidence="1" id="KW-1133">Transmembrane helix</keyword>
<reference evidence="2" key="1">
    <citation type="submission" date="2022-05" db="EMBL/GenBank/DDBJ databases">
        <authorList>
            <person name="Pankratov T."/>
        </authorList>
    </citation>
    <scope>NUCLEOTIDE SEQUENCE</scope>
    <source>
        <strain evidence="2">BP6-180914</strain>
    </source>
</reference>
<dbReference type="RefSeq" id="WP_282583099.1">
    <property type="nucleotide sequence ID" value="NZ_JAMOIM010000001.1"/>
</dbReference>
<dbReference type="InterPro" id="IPR037185">
    <property type="entry name" value="EmrE-like"/>
</dbReference>